<dbReference type="Proteomes" id="UP000280834">
    <property type="component" value="Unassembled WGS sequence"/>
</dbReference>
<proteinExistence type="predicted"/>
<name>A0A0R3QWF3_9BILA</name>
<accession>A0A0R3QWF3</accession>
<keyword evidence="2" id="KW-1185">Reference proteome</keyword>
<evidence type="ECO:0000313" key="2">
    <source>
        <dbReference type="Proteomes" id="UP000280834"/>
    </source>
</evidence>
<sequence>MRVLHENLMTVESNAALSTKLISIDEVKSTARKQRVAAHSHVKGLGLDPETHTPSDNVNFKEILSLF</sequence>
<organism evidence="3">
    <name type="scientific">Brugia timori</name>
    <dbReference type="NCBI Taxonomy" id="42155"/>
    <lineage>
        <taxon>Eukaryota</taxon>
        <taxon>Metazoa</taxon>
        <taxon>Ecdysozoa</taxon>
        <taxon>Nematoda</taxon>
        <taxon>Chromadorea</taxon>
        <taxon>Rhabditida</taxon>
        <taxon>Spirurina</taxon>
        <taxon>Spiruromorpha</taxon>
        <taxon>Filarioidea</taxon>
        <taxon>Onchocercidae</taxon>
        <taxon>Brugia</taxon>
    </lineage>
</organism>
<protein>
    <submittedName>
        <fullName evidence="3">DNA helicase</fullName>
    </submittedName>
</protein>
<reference evidence="1 2" key="2">
    <citation type="submission" date="2018-11" db="EMBL/GenBank/DDBJ databases">
        <authorList>
            <consortium name="Pathogen Informatics"/>
        </authorList>
    </citation>
    <scope>NUCLEOTIDE SEQUENCE [LARGE SCALE GENOMIC DNA]</scope>
</reference>
<evidence type="ECO:0000313" key="3">
    <source>
        <dbReference type="WBParaSite" id="BTMF_0001206101-mRNA-1"/>
    </source>
</evidence>
<dbReference type="AlphaFoldDB" id="A0A0R3QWF3"/>
<dbReference type="STRING" id="42155.A0A0R3QWF3"/>
<dbReference type="WBParaSite" id="BTMF_0001206101-mRNA-1">
    <property type="protein sequence ID" value="BTMF_0001206101-mRNA-1"/>
    <property type="gene ID" value="BTMF_0001206101"/>
</dbReference>
<gene>
    <name evidence="1" type="ORF">BTMF_LOCUS10089</name>
</gene>
<reference evidence="3" key="1">
    <citation type="submission" date="2017-02" db="UniProtKB">
        <authorList>
            <consortium name="WormBaseParasite"/>
        </authorList>
    </citation>
    <scope>IDENTIFICATION</scope>
</reference>
<dbReference type="EMBL" id="UZAG01017347">
    <property type="protein sequence ID" value="VDO34262.1"/>
    <property type="molecule type" value="Genomic_DNA"/>
</dbReference>
<evidence type="ECO:0000313" key="1">
    <source>
        <dbReference type="EMBL" id="VDO34262.1"/>
    </source>
</evidence>